<organism evidence="1 2">
    <name type="scientific">Pseudomonas putida</name>
    <name type="common">Arthrobacter siderocapsulatus</name>
    <dbReference type="NCBI Taxonomy" id="303"/>
    <lineage>
        <taxon>Bacteria</taxon>
        <taxon>Pseudomonadati</taxon>
        <taxon>Pseudomonadota</taxon>
        <taxon>Gammaproteobacteria</taxon>
        <taxon>Pseudomonadales</taxon>
        <taxon>Pseudomonadaceae</taxon>
        <taxon>Pseudomonas</taxon>
    </lineage>
</organism>
<dbReference type="Proteomes" id="UP000269115">
    <property type="component" value="Unassembled WGS sequence"/>
</dbReference>
<dbReference type="InterPro" id="IPR052552">
    <property type="entry name" value="YeaO-like"/>
</dbReference>
<name>A0A9X8HJB5_PSEPU</name>
<dbReference type="RefSeq" id="WP_054916493.1">
    <property type="nucleotide sequence ID" value="NZ_LKGZ01000001.1"/>
</dbReference>
<sequence>MIQCKRAYEAPAPQDGERVLVDRMWPRNRRKDQLHLSAWLPEVAPSSALRQAFHRGEVDYDGFCQRYRQELADRPQHWWGLLDKARGGTLTLVYAFKDEQHNNARVLAQWLEDELDRQGPGSSPVCYADELGPKV</sequence>
<protein>
    <submittedName>
        <fullName evidence="1">Uncharacterized protein YeaO (DUF488 family)</fullName>
    </submittedName>
</protein>
<dbReference type="PANTHER" id="PTHR36849">
    <property type="entry name" value="CYTOPLASMIC PROTEIN-RELATED"/>
    <property type="match status" value="1"/>
</dbReference>
<comment type="caution">
    <text evidence="1">The sequence shown here is derived from an EMBL/GenBank/DDBJ whole genome shotgun (WGS) entry which is preliminary data.</text>
</comment>
<dbReference type="Pfam" id="PF22752">
    <property type="entry name" value="DUF488-N3i"/>
    <property type="match status" value="1"/>
</dbReference>
<dbReference type="GeneID" id="87480663"/>
<evidence type="ECO:0000313" key="1">
    <source>
        <dbReference type="EMBL" id="ROQ49201.1"/>
    </source>
</evidence>
<dbReference type="PANTHER" id="PTHR36849:SF1">
    <property type="entry name" value="CYTOPLASMIC PROTEIN"/>
    <property type="match status" value="1"/>
</dbReference>
<evidence type="ECO:0000313" key="2">
    <source>
        <dbReference type="Proteomes" id="UP000269115"/>
    </source>
</evidence>
<proteinExistence type="predicted"/>
<gene>
    <name evidence="1" type="ORF">EDF85_3516</name>
</gene>
<reference evidence="1 2" key="1">
    <citation type="submission" date="2018-11" db="EMBL/GenBank/DDBJ databases">
        <title>Genomic analyses of the natural microbiome of Caenorhabditis elegans.</title>
        <authorList>
            <person name="Samuel B."/>
        </authorList>
    </citation>
    <scope>NUCLEOTIDE SEQUENCE [LARGE SCALE GENOMIC DNA]</scope>
    <source>
        <strain evidence="1 2">BIGb0473</strain>
    </source>
</reference>
<accession>A0A9X8HJB5</accession>
<dbReference type="AlphaFoldDB" id="A0A9X8HJB5"/>
<dbReference type="EMBL" id="RJUR01000014">
    <property type="protein sequence ID" value="ROQ49201.1"/>
    <property type="molecule type" value="Genomic_DNA"/>
</dbReference>